<dbReference type="GO" id="GO:0042910">
    <property type="term" value="F:xenobiotic transmembrane transporter activity"/>
    <property type="evidence" value="ECO:0007669"/>
    <property type="project" value="InterPro"/>
</dbReference>
<evidence type="ECO:0000313" key="11">
    <source>
        <dbReference type="Proteomes" id="UP000044616"/>
    </source>
</evidence>
<evidence type="ECO:0000313" key="10">
    <source>
        <dbReference type="EMBL" id="CDR27767.1"/>
    </source>
</evidence>
<keyword evidence="3 8" id="KW-0813">Transport</keyword>
<evidence type="ECO:0000256" key="2">
    <source>
        <dbReference type="ARBA" id="ARBA00006236"/>
    </source>
</evidence>
<evidence type="ECO:0000256" key="5">
    <source>
        <dbReference type="ARBA" id="ARBA00022692"/>
    </source>
</evidence>
<keyword evidence="5 8" id="KW-0812">Transmembrane</keyword>
<feature type="transmembrane region" description="Helical" evidence="8">
    <location>
        <begin position="373"/>
        <end position="395"/>
    </location>
</feature>
<dbReference type="EMBL" id="CCEH01000005">
    <property type="protein sequence ID" value="CDR27767.1"/>
    <property type="molecule type" value="Genomic_DNA"/>
</dbReference>
<feature type="domain" description="Major facilitator superfamily (MFS) profile" evidence="9">
    <location>
        <begin position="14"/>
        <end position="402"/>
    </location>
</feature>
<evidence type="ECO:0000256" key="1">
    <source>
        <dbReference type="ARBA" id="ARBA00004651"/>
    </source>
</evidence>
<dbReference type="PROSITE" id="PS50850">
    <property type="entry name" value="MFS"/>
    <property type="match status" value="1"/>
</dbReference>
<evidence type="ECO:0000256" key="7">
    <source>
        <dbReference type="ARBA" id="ARBA00023136"/>
    </source>
</evidence>
<protein>
    <recommendedName>
        <fullName evidence="8">Bcr/CflA family efflux transporter</fullName>
    </recommendedName>
</protein>
<feature type="transmembrane region" description="Helical" evidence="8">
    <location>
        <begin position="288"/>
        <end position="305"/>
    </location>
</feature>
<feature type="transmembrane region" description="Helical" evidence="8">
    <location>
        <begin position="138"/>
        <end position="159"/>
    </location>
</feature>
<evidence type="ECO:0000259" key="9">
    <source>
        <dbReference type="PROSITE" id="PS50850"/>
    </source>
</evidence>
<feature type="transmembrane region" description="Helical" evidence="8">
    <location>
        <begin position="52"/>
        <end position="69"/>
    </location>
</feature>
<keyword evidence="4 8" id="KW-1003">Cell membrane</keyword>
<evidence type="ECO:0000256" key="8">
    <source>
        <dbReference type="RuleBase" id="RU365088"/>
    </source>
</evidence>
<feature type="transmembrane region" description="Helical" evidence="8">
    <location>
        <begin position="255"/>
        <end position="276"/>
    </location>
</feature>
<comment type="similarity">
    <text evidence="2 8">Belongs to the major facilitator superfamily. Bcr/CmlA family.</text>
</comment>
<dbReference type="PRINTS" id="PR01035">
    <property type="entry name" value="TCRTETA"/>
</dbReference>
<dbReference type="AlphaFoldDB" id="A0A077UL33"/>
<evidence type="ECO:0000256" key="6">
    <source>
        <dbReference type="ARBA" id="ARBA00022989"/>
    </source>
</evidence>
<dbReference type="GO" id="GO:1990961">
    <property type="term" value="P:xenobiotic detoxification by transmembrane export across the plasma membrane"/>
    <property type="evidence" value="ECO:0007669"/>
    <property type="project" value="InterPro"/>
</dbReference>
<dbReference type="NCBIfam" id="TIGR00710">
    <property type="entry name" value="efflux_Bcr_CflA"/>
    <property type="match status" value="1"/>
</dbReference>
<feature type="transmembrane region" description="Helical" evidence="8">
    <location>
        <begin position="219"/>
        <end position="243"/>
    </location>
</feature>
<dbReference type="GO" id="GO:0005886">
    <property type="term" value="C:plasma membrane"/>
    <property type="evidence" value="ECO:0007669"/>
    <property type="project" value="UniProtKB-SubCell"/>
</dbReference>
<feature type="transmembrane region" description="Helical" evidence="8">
    <location>
        <begin position="109"/>
        <end position="126"/>
    </location>
</feature>
<feature type="transmembrane region" description="Helical" evidence="8">
    <location>
        <begin position="311"/>
        <end position="336"/>
    </location>
</feature>
<sequence length="405" mass="44216">MNDLTNFNKRSPVFIIILGALTAIGALSIDMFLPGLPDIRHDFQTTTSNAQLTLSMFMIGLAFGNLFAGPISDSTGRRNPLIIAMIIFTLASLGIVFVHNIWIMIILRFIQGVTGGAAAVISRAIASDMYSGNELTKFMALLMLVNGIAPVIAPTLGGIILNYSIWRMVFVILTIFGVIMVVGSIFKVPESLAMTSRESHGGLKSMFKNFKVLLKTPRFVLPMLIQGMTFVILFTYISASPFIIQKIYGMSALQFSWMFAGIGITLIISSQLTGYLVDYVNPQKLMRIMTVIQIMGVLLVTLTLLNHWNFWILAISFVILIAPVTGVATLGFTIAMDESSSGRGSSSSLLGLVQFLFGGIASPLVGIKGEENPMPYIFIIVIAAVLLIILQIYNIKVFKTDKSTM</sequence>
<dbReference type="Gene3D" id="1.20.1720.10">
    <property type="entry name" value="Multidrug resistance protein D"/>
    <property type="match status" value="1"/>
</dbReference>
<evidence type="ECO:0000256" key="4">
    <source>
        <dbReference type="ARBA" id="ARBA00022475"/>
    </source>
</evidence>
<dbReference type="FunFam" id="1.20.1720.10:FF:000005">
    <property type="entry name" value="Bcr/CflA family efflux transporter"/>
    <property type="match status" value="1"/>
</dbReference>
<feature type="transmembrane region" description="Helical" evidence="8">
    <location>
        <begin position="348"/>
        <end position="367"/>
    </location>
</feature>
<gene>
    <name evidence="10" type="primary">bcr</name>
    <name evidence="10" type="ORF">ERS140147_00877</name>
</gene>
<organism evidence="10 11">
    <name type="scientific">Staphylococcus schweitzeri</name>
    <dbReference type="NCBI Taxonomy" id="1654388"/>
    <lineage>
        <taxon>Bacteria</taxon>
        <taxon>Bacillati</taxon>
        <taxon>Bacillota</taxon>
        <taxon>Bacilli</taxon>
        <taxon>Bacillales</taxon>
        <taxon>Staphylococcaceae</taxon>
        <taxon>Staphylococcus</taxon>
    </lineage>
</organism>
<name>A0A077UL33_9STAP</name>
<dbReference type="PANTHER" id="PTHR23502">
    <property type="entry name" value="MAJOR FACILITATOR SUPERFAMILY"/>
    <property type="match status" value="1"/>
</dbReference>
<dbReference type="InterPro" id="IPR004812">
    <property type="entry name" value="Efflux_drug-R_Bcr/CmlA"/>
</dbReference>
<comment type="subcellular location">
    <subcellularLocation>
        <location evidence="1 8">Cell membrane</location>
        <topology evidence="1 8">Multi-pass membrane protein</topology>
    </subcellularLocation>
</comment>
<dbReference type="InterPro" id="IPR020846">
    <property type="entry name" value="MFS_dom"/>
</dbReference>
<accession>A0A077UL33</accession>
<dbReference type="InterPro" id="IPR001958">
    <property type="entry name" value="Tet-R_TetA/multi-R_MdtG-like"/>
</dbReference>
<feature type="transmembrane region" description="Helical" evidence="8">
    <location>
        <begin position="81"/>
        <end position="103"/>
    </location>
</feature>
<proteinExistence type="inferred from homology"/>
<dbReference type="Proteomes" id="UP000044616">
    <property type="component" value="Unassembled WGS sequence"/>
</dbReference>
<dbReference type="InterPro" id="IPR011701">
    <property type="entry name" value="MFS"/>
</dbReference>
<feature type="transmembrane region" description="Helical" evidence="8">
    <location>
        <begin position="165"/>
        <end position="186"/>
    </location>
</feature>
<feature type="transmembrane region" description="Helical" evidence="8">
    <location>
        <begin position="12"/>
        <end position="32"/>
    </location>
</feature>
<keyword evidence="6 8" id="KW-1133">Transmembrane helix</keyword>
<dbReference type="Pfam" id="PF07690">
    <property type="entry name" value="MFS_1"/>
    <property type="match status" value="1"/>
</dbReference>
<dbReference type="SUPFAM" id="SSF103473">
    <property type="entry name" value="MFS general substrate transporter"/>
    <property type="match status" value="1"/>
</dbReference>
<dbReference type="CDD" id="cd17320">
    <property type="entry name" value="MFS_MdfA_MDR_like"/>
    <property type="match status" value="1"/>
</dbReference>
<dbReference type="InterPro" id="IPR036259">
    <property type="entry name" value="MFS_trans_sf"/>
</dbReference>
<reference evidence="10 11" key="1">
    <citation type="submission" date="2014-05" db="EMBL/GenBank/DDBJ databases">
        <authorList>
            <person name="Aslett A.Martin."/>
            <person name="De Silva Nishadi"/>
        </authorList>
    </citation>
    <scope>NUCLEOTIDE SEQUENCE [LARGE SCALE GENOMIC DNA]</scope>
</reference>
<evidence type="ECO:0000256" key="3">
    <source>
        <dbReference type="ARBA" id="ARBA00022448"/>
    </source>
</evidence>
<dbReference type="RefSeq" id="WP_047529950.1">
    <property type="nucleotide sequence ID" value="NZ_CCEH01000005.1"/>
</dbReference>
<keyword evidence="7 8" id="KW-0472">Membrane</keyword>
<dbReference type="PANTHER" id="PTHR23502:SF132">
    <property type="entry name" value="POLYAMINE TRANSPORTER 2-RELATED"/>
    <property type="match status" value="1"/>
</dbReference>